<feature type="chain" id="PRO_5008124575" description="Neurotransmitter-gated ion-channel ligand-binding domain-containing protein" evidence="6">
    <location>
        <begin position="19"/>
        <end position="724"/>
    </location>
</feature>
<dbReference type="VEuPathDB" id="VectorBase:ACHR001625"/>
<dbReference type="InterPro" id="IPR006029">
    <property type="entry name" value="Neurotrans-gated_channel_TM"/>
</dbReference>
<dbReference type="GO" id="GO:0016020">
    <property type="term" value="C:membrane"/>
    <property type="evidence" value="ECO:0007669"/>
    <property type="project" value="UniProtKB-SubCell"/>
</dbReference>
<comment type="subcellular location">
    <subcellularLocation>
        <location evidence="1">Membrane</location>
        <topology evidence="1">Multi-pass membrane protein</topology>
    </subcellularLocation>
</comment>
<dbReference type="InterPro" id="IPR006201">
    <property type="entry name" value="Neur_channel"/>
</dbReference>
<dbReference type="SUPFAM" id="SSF90112">
    <property type="entry name" value="Neurotransmitter-gated ion-channel transmembrane pore"/>
    <property type="match status" value="2"/>
</dbReference>
<proteinExistence type="predicted"/>
<organism evidence="9 10">
    <name type="scientific">Anopheles christyi</name>
    <dbReference type="NCBI Taxonomy" id="43041"/>
    <lineage>
        <taxon>Eukaryota</taxon>
        <taxon>Metazoa</taxon>
        <taxon>Ecdysozoa</taxon>
        <taxon>Arthropoda</taxon>
        <taxon>Hexapoda</taxon>
        <taxon>Insecta</taxon>
        <taxon>Pterygota</taxon>
        <taxon>Neoptera</taxon>
        <taxon>Endopterygota</taxon>
        <taxon>Diptera</taxon>
        <taxon>Nematocera</taxon>
        <taxon>Culicoidea</taxon>
        <taxon>Culicidae</taxon>
        <taxon>Anophelinae</taxon>
        <taxon>Anopheles</taxon>
    </lineage>
</organism>
<dbReference type="PRINTS" id="PR00252">
    <property type="entry name" value="NRIONCHANNEL"/>
</dbReference>
<dbReference type="Gene3D" id="2.70.170.10">
    <property type="entry name" value="Neurotransmitter-gated ion-channel ligand-binding domain"/>
    <property type="match status" value="2"/>
</dbReference>
<evidence type="ECO:0000259" key="8">
    <source>
        <dbReference type="Pfam" id="PF02932"/>
    </source>
</evidence>
<evidence type="ECO:0000256" key="4">
    <source>
        <dbReference type="ARBA" id="ARBA00023136"/>
    </source>
</evidence>
<accession>A0A182JSZ3</accession>
<keyword evidence="10" id="KW-1185">Reference proteome</keyword>
<dbReference type="GO" id="GO:0004888">
    <property type="term" value="F:transmembrane signaling receptor activity"/>
    <property type="evidence" value="ECO:0007669"/>
    <property type="project" value="InterPro"/>
</dbReference>
<evidence type="ECO:0000256" key="3">
    <source>
        <dbReference type="ARBA" id="ARBA00022989"/>
    </source>
</evidence>
<dbReference type="AlphaFoldDB" id="A0A182JSZ3"/>
<dbReference type="InterPro" id="IPR038050">
    <property type="entry name" value="Neuro_actylchol_rec"/>
</dbReference>
<dbReference type="SUPFAM" id="SSF63712">
    <property type="entry name" value="Nicotinic receptor ligand binding domain-like"/>
    <property type="match status" value="2"/>
</dbReference>
<protein>
    <recommendedName>
        <fullName evidence="11">Neurotransmitter-gated ion-channel ligand-binding domain-containing protein</fullName>
    </recommendedName>
</protein>
<dbReference type="Pfam" id="PF02931">
    <property type="entry name" value="Neur_chan_LBD"/>
    <property type="match status" value="2"/>
</dbReference>
<dbReference type="Proteomes" id="UP000075881">
    <property type="component" value="Unassembled WGS sequence"/>
</dbReference>
<feature type="transmembrane region" description="Helical" evidence="5">
    <location>
        <begin position="566"/>
        <end position="587"/>
    </location>
</feature>
<keyword evidence="4 5" id="KW-0472">Membrane</keyword>
<feature type="domain" description="Neurotransmitter-gated ion-channel ligand-binding" evidence="7">
    <location>
        <begin position="47"/>
        <end position="193"/>
    </location>
</feature>
<feature type="domain" description="Neurotransmitter-gated ion-channel transmembrane" evidence="8">
    <location>
        <begin position="568"/>
        <end position="660"/>
    </location>
</feature>
<dbReference type="Pfam" id="PF02932">
    <property type="entry name" value="Neur_chan_memb"/>
    <property type="match status" value="1"/>
</dbReference>
<dbReference type="InterPro" id="IPR036719">
    <property type="entry name" value="Neuro-gated_channel_TM_sf"/>
</dbReference>
<reference evidence="9" key="2">
    <citation type="submission" date="2020-05" db="UniProtKB">
        <authorList>
            <consortium name="EnsemblMetazoa"/>
        </authorList>
    </citation>
    <scope>IDENTIFICATION</scope>
    <source>
        <strain evidence="9">ACHKN1017</strain>
    </source>
</reference>
<dbReference type="STRING" id="43041.A0A182JSZ3"/>
<feature type="transmembrane region" description="Helical" evidence="5">
    <location>
        <begin position="241"/>
        <end position="259"/>
    </location>
</feature>
<keyword evidence="2 5" id="KW-0812">Transmembrane</keyword>
<feature type="transmembrane region" description="Helical" evidence="5">
    <location>
        <begin position="703"/>
        <end position="722"/>
    </location>
</feature>
<feature type="transmembrane region" description="Helical" evidence="5">
    <location>
        <begin position="593"/>
        <end position="611"/>
    </location>
</feature>
<dbReference type="Gene3D" id="1.20.58.390">
    <property type="entry name" value="Neurotransmitter-gated ion-channel transmembrane domain"/>
    <property type="match status" value="2"/>
</dbReference>
<evidence type="ECO:0000313" key="9">
    <source>
        <dbReference type="EnsemblMetazoa" id="ACHR001625-PA"/>
    </source>
</evidence>
<keyword evidence="6" id="KW-0732">Signal</keyword>
<evidence type="ECO:0000259" key="7">
    <source>
        <dbReference type="Pfam" id="PF02931"/>
    </source>
</evidence>
<dbReference type="EnsemblMetazoa" id="ACHR001625-RA">
    <property type="protein sequence ID" value="ACHR001625-PA"/>
    <property type="gene ID" value="ACHR001625"/>
</dbReference>
<evidence type="ECO:0008006" key="11">
    <source>
        <dbReference type="Google" id="ProtNLM"/>
    </source>
</evidence>
<feature type="transmembrane region" description="Helical" evidence="5">
    <location>
        <begin position="623"/>
        <end position="648"/>
    </location>
</feature>
<dbReference type="InterPro" id="IPR006202">
    <property type="entry name" value="Neur_chan_lig-bd"/>
</dbReference>
<evidence type="ECO:0000256" key="6">
    <source>
        <dbReference type="SAM" id="SignalP"/>
    </source>
</evidence>
<feature type="signal peptide" evidence="6">
    <location>
        <begin position="1"/>
        <end position="18"/>
    </location>
</feature>
<sequence length="724" mass="82244">MGKCMCVALIVLVSVTLGQVVGQGVEILTILIVQKVPAVWAPTWTDTLKKDLLKGYDPSIRPSQHYNVTTVETSITITHVEINEIKSTLSVYGWMKFKWYDARLAWEPLLHGNVTQLYLNQSSIWQPTLDETGPLVKVSSNGMLEYTNALQQQSKCTIQWQKWPFDTQQCRMLFSPWAEVDGMEMHVKMLKYEITQGTMWTVMNMSLETHTIIDVHENPQHRGTHLRVELKRNSGIYRSTITAPACILILMNLLSFWLPPNCAEKLTLSAINVLISAMFLIHFNEYISYYTTSTPSVVLFYSQSLYMSGFCLLMTVLFECVVKANSKKPLHPALKKLITFELIAAMISMSATDKKCIGDEMCETLTDAQEVGNGLDEVLSSSRDSGTDTPQQDWLLFVTLLERIVFAIYSWNDPKLTWNPANYGNLNVVRWDPTIVWRPDVVLYNNAGGSDQHHYGDTNVLVYSEGKVLWVPPTEYHAFCELNMRFWPFDYQKCILKIGSWTFDGYMLNLTLGSEPQIETLVSNSEWKIAKIGVERNTRFYPCCTEPYIDVTYNVTLQRQSDTHRAIVIIPALVIMILALSVFWLPLDAGERIITNGILALMVTIYLVYFAQQLPAISGHTPLIVIFFSNTLLLTAFSTIISVIVMNLSKPKHQQSLPNMLKRLAGCVGPFLGVGKKHFSFSDKGNVTIESSVDHEWNKFGLVLNRLSFVVYCVIFIICVFYSF</sequence>
<reference evidence="10" key="1">
    <citation type="submission" date="2013-03" db="EMBL/GenBank/DDBJ databases">
        <title>The Genome Sequence of Anopheles christyi ACHKN1017.</title>
        <authorList>
            <consortium name="The Broad Institute Genomics Platform"/>
            <person name="Neafsey D.E."/>
            <person name="Besansky N."/>
            <person name="Walker B."/>
            <person name="Young S.K."/>
            <person name="Zeng Q."/>
            <person name="Gargeya S."/>
            <person name="Fitzgerald M."/>
            <person name="Haas B."/>
            <person name="Abouelleil A."/>
            <person name="Allen A.W."/>
            <person name="Alvarado L."/>
            <person name="Arachchi H.M."/>
            <person name="Berlin A.M."/>
            <person name="Chapman S.B."/>
            <person name="Gainer-Dewar J."/>
            <person name="Goldberg J."/>
            <person name="Griggs A."/>
            <person name="Gujja S."/>
            <person name="Hansen M."/>
            <person name="Howarth C."/>
            <person name="Imamovic A."/>
            <person name="Ireland A."/>
            <person name="Larimer J."/>
            <person name="McCowan C."/>
            <person name="Murphy C."/>
            <person name="Pearson M."/>
            <person name="Poon T.W."/>
            <person name="Priest M."/>
            <person name="Roberts A."/>
            <person name="Saif S."/>
            <person name="Shea T."/>
            <person name="Sisk P."/>
            <person name="Sykes S."/>
            <person name="Wortman J."/>
            <person name="Nusbaum C."/>
            <person name="Birren B."/>
        </authorList>
    </citation>
    <scope>NUCLEOTIDE SEQUENCE [LARGE SCALE GENOMIC DNA]</scope>
    <source>
        <strain evidence="10">ACHKN1017</strain>
    </source>
</reference>
<dbReference type="CDD" id="cd19051">
    <property type="entry name" value="LGIC_TM_cation"/>
    <property type="match status" value="1"/>
</dbReference>
<evidence type="ECO:0000256" key="1">
    <source>
        <dbReference type="ARBA" id="ARBA00004141"/>
    </source>
</evidence>
<dbReference type="CDD" id="cd18989">
    <property type="entry name" value="LGIC_ECD_cation"/>
    <property type="match status" value="1"/>
</dbReference>
<dbReference type="PANTHER" id="PTHR18945">
    <property type="entry name" value="NEUROTRANSMITTER GATED ION CHANNEL"/>
    <property type="match status" value="1"/>
</dbReference>
<dbReference type="FunFam" id="2.70.170.10:FF:000028">
    <property type="entry name" value="AcetylCholine Receptor"/>
    <property type="match status" value="1"/>
</dbReference>
<name>A0A182JSZ3_9DIPT</name>
<feature type="transmembrane region" description="Helical" evidence="5">
    <location>
        <begin position="304"/>
        <end position="322"/>
    </location>
</feature>
<evidence type="ECO:0000256" key="5">
    <source>
        <dbReference type="SAM" id="Phobius"/>
    </source>
</evidence>
<evidence type="ECO:0000256" key="2">
    <source>
        <dbReference type="ARBA" id="ARBA00022692"/>
    </source>
</evidence>
<dbReference type="CDD" id="cd18997">
    <property type="entry name" value="LGIC_ECD_nAChR"/>
    <property type="match status" value="1"/>
</dbReference>
<dbReference type="GO" id="GO:0005230">
    <property type="term" value="F:extracellular ligand-gated monoatomic ion channel activity"/>
    <property type="evidence" value="ECO:0007669"/>
    <property type="project" value="InterPro"/>
</dbReference>
<feature type="domain" description="Neurotransmitter-gated ion-channel ligand-binding" evidence="7">
    <location>
        <begin position="405"/>
        <end position="560"/>
    </location>
</feature>
<evidence type="ECO:0000313" key="10">
    <source>
        <dbReference type="Proteomes" id="UP000075881"/>
    </source>
</evidence>
<feature type="transmembrane region" description="Helical" evidence="5">
    <location>
        <begin position="266"/>
        <end position="284"/>
    </location>
</feature>
<keyword evidence="3 5" id="KW-1133">Transmembrane helix</keyword>
<dbReference type="InterPro" id="IPR036734">
    <property type="entry name" value="Neur_chan_lig-bd_sf"/>
</dbReference>